<evidence type="ECO:0000256" key="3">
    <source>
        <dbReference type="RuleBase" id="RU003968"/>
    </source>
</evidence>
<keyword evidence="3" id="KW-0285">Flavoprotein</keyword>
<feature type="domain" description="Glucose-methanol-choline oxidoreductase N-terminal" evidence="6">
    <location>
        <begin position="330"/>
        <end position="344"/>
    </location>
</feature>
<dbReference type="Gene3D" id="3.50.50.60">
    <property type="entry name" value="FAD/NAD(P)-binding domain"/>
    <property type="match status" value="1"/>
</dbReference>
<evidence type="ECO:0000259" key="6">
    <source>
        <dbReference type="PROSITE" id="PS00624"/>
    </source>
</evidence>
<feature type="chain" id="PRO_5047089270" description="Glucose-methanol-choline oxidoreductase N-terminal domain-containing protein" evidence="4">
    <location>
        <begin position="20"/>
        <end position="633"/>
    </location>
</feature>
<dbReference type="Proteomes" id="UP001365128">
    <property type="component" value="Unassembled WGS sequence"/>
</dbReference>
<dbReference type="EMBL" id="JBBPDW010000029">
    <property type="protein sequence ID" value="KAK7539078.1"/>
    <property type="molecule type" value="Genomic_DNA"/>
</dbReference>
<comment type="similarity">
    <text evidence="1 3">Belongs to the GMC oxidoreductase family.</text>
</comment>
<dbReference type="Pfam" id="PF05199">
    <property type="entry name" value="GMC_oxred_C"/>
    <property type="match status" value="1"/>
</dbReference>
<proteinExistence type="inferred from homology"/>
<reference evidence="7 8" key="1">
    <citation type="submission" date="2024-04" db="EMBL/GenBank/DDBJ databases">
        <title>Phyllosticta paracitricarpa is synonymous to the EU quarantine fungus P. citricarpa based on phylogenomic analyses.</title>
        <authorList>
            <consortium name="Lawrence Berkeley National Laboratory"/>
            <person name="Van Ingen-Buijs V.A."/>
            <person name="Van Westerhoven A.C."/>
            <person name="Haridas S."/>
            <person name="Skiadas P."/>
            <person name="Martin F."/>
            <person name="Groenewald J.Z."/>
            <person name="Crous P.W."/>
            <person name="Seidl M.F."/>
        </authorList>
    </citation>
    <scope>NUCLEOTIDE SEQUENCE [LARGE SCALE GENOMIC DNA]</scope>
    <source>
        <strain evidence="7 8">CBS 122670</strain>
    </source>
</reference>
<organism evidence="7 8">
    <name type="scientific">Phyllosticta citricarpa</name>
    <dbReference type="NCBI Taxonomy" id="55181"/>
    <lineage>
        <taxon>Eukaryota</taxon>
        <taxon>Fungi</taxon>
        <taxon>Dikarya</taxon>
        <taxon>Ascomycota</taxon>
        <taxon>Pezizomycotina</taxon>
        <taxon>Dothideomycetes</taxon>
        <taxon>Dothideomycetes incertae sedis</taxon>
        <taxon>Botryosphaeriales</taxon>
        <taxon>Phyllostictaceae</taxon>
        <taxon>Phyllosticta</taxon>
    </lineage>
</organism>
<dbReference type="PIRSF" id="PIRSF000137">
    <property type="entry name" value="Alcohol_oxidase"/>
    <property type="match status" value="1"/>
</dbReference>
<keyword evidence="4" id="KW-0732">Signal</keyword>
<accession>A0ABR1LV39</accession>
<keyword evidence="8" id="KW-1185">Reference proteome</keyword>
<evidence type="ECO:0000256" key="2">
    <source>
        <dbReference type="ARBA" id="ARBA00023180"/>
    </source>
</evidence>
<dbReference type="InterPro" id="IPR007867">
    <property type="entry name" value="GMC_OxRtase_C"/>
</dbReference>
<evidence type="ECO:0000313" key="8">
    <source>
        <dbReference type="Proteomes" id="UP001365128"/>
    </source>
</evidence>
<dbReference type="SUPFAM" id="SSF51905">
    <property type="entry name" value="FAD/NAD(P)-binding domain"/>
    <property type="match status" value="1"/>
</dbReference>
<dbReference type="PROSITE" id="PS00623">
    <property type="entry name" value="GMC_OXRED_1"/>
    <property type="match status" value="1"/>
</dbReference>
<comment type="caution">
    <text evidence="7">The sequence shown here is derived from an EMBL/GenBank/DDBJ whole genome shotgun (WGS) entry which is preliminary data.</text>
</comment>
<feature type="signal peptide" evidence="4">
    <location>
        <begin position="1"/>
        <end position="19"/>
    </location>
</feature>
<name>A0ABR1LV39_9PEZI</name>
<dbReference type="PANTHER" id="PTHR11552:SF138">
    <property type="entry name" value="DEHYDROGENASE PKFF-RELATED"/>
    <property type="match status" value="1"/>
</dbReference>
<protein>
    <recommendedName>
        <fullName evidence="5 6">Glucose-methanol-choline oxidoreductase N-terminal domain-containing protein</fullName>
    </recommendedName>
</protein>
<keyword evidence="3" id="KW-0274">FAD</keyword>
<evidence type="ECO:0000256" key="1">
    <source>
        <dbReference type="ARBA" id="ARBA00010790"/>
    </source>
</evidence>
<evidence type="ECO:0000259" key="5">
    <source>
        <dbReference type="PROSITE" id="PS00623"/>
    </source>
</evidence>
<keyword evidence="2" id="KW-0325">Glycoprotein</keyword>
<dbReference type="PANTHER" id="PTHR11552">
    <property type="entry name" value="GLUCOSE-METHANOL-CHOLINE GMC OXIDOREDUCTASE"/>
    <property type="match status" value="1"/>
</dbReference>
<dbReference type="Pfam" id="PF00732">
    <property type="entry name" value="GMC_oxred_N"/>
    <property type="match status" value="1"/>
</dbReference>
<dbReference type="InterPro" id="IPR000172">
    <property type="entry name" value="GMC_OxRdtase_N"/>
</dbReference>
<sequence length="633" mass="68599">MKLSSSILLCSAAAAAAQGDTITTIINQYTSGQGLVTGMLGGLVGTLSNLFNGFDTQYDYVVVGGGTAGNTIAYRLAAAGNRVAIVEAGNFYQLGKPILGTTPLGDVVGVGMSRLDYNPLVDWGFMTTPQAGCNNRQFHYARGKALGGSSALNFMIYQRGTEGSYQQWADELGDDSYTFDNLLPYFEKSLTFTPPNTSKRLANATTQYNPSVFDPTNPGPVQVSYSNFVQSIATWFIKGFNAVGIPTIQDFNSGNLLGTQYAAATIRPKDATRSASDVFIQAALANPKLKVYINTLAKKIIFDKNKKATGVKIASGQTLTAKKEVILSAGAFQSPQLLMVSGIGPADQLKKFNIPMIQELPGVGQNMWDHIMFGPSYEVDLITLDTPLHDLNYALKILVDYVANQSGPLSSNVCELLGWEKISQLEQYKSNLSASTLEALSSFPSDWPEAEWISIASYIGNFLYPLLQQPLNGRQYATILGAIVAPTSRGNVTLASADTKDLPLVNPNWLTTQSDRELAVAMYRRMREIWNTPVMQQVVKGPEYFPGPQVDTDEEILETIKESLTTVWHASCTCKMSKQGDPMGVIDNKARVFGVQGLRVVDASSFPSLPPGHPQSTVYMLAEKIAAEILKGN</sequence>
<dbReference type="InterPro" id="IPR036188">
    <property type="entry name" value="FAD/NAD-bd_sf"/>
</dbReference>
<evidence type="ECO:0000256" key="4">
    <source>
        <dbReference type="SAM" id="SignalP"/>
    </source>
</evidence>
<dbReference type="Gene3D" id="3.30.560.10">
    <property type="entry name" value="Glucose Oxidase, domain 3"/>
    <property type="match status" value="1"/>
</dbReference>
<feature type="domain" description="Glucose-methanol-choline oxidoreductase N-terminal" evidence="5">
    <location>
        <begin position="143"/>
        <end position="166"/>
    </location>
</feature>
<evidence type="ECO:0000313" key="7">
    <source>
        <dbReference type="EMBL" id="KAK7539078.1"/>
    </source>
</evidence>
<dbReference type="SUPFAM" id="SSF54373">
    <property type="entry name" value="FAD-linked reductases, C-terminal domain"/>
    <property type="match status" value="1"/>
</dbReference>
<gene>
    <name evidence="7" type="ORF">IWX46DRAFT_607948</name>
</gene>
<dbReference type="PROSITE" id="PS00624">
    <property type="entry name" value="GMC_OXRED_2"/>
    <property type="match status" value="1"/>
</dbReference>
<dbReference type="InterPro" id="IPR012132">
    <property type="entry name" value="GMC_OxRdtase"/>
</dbReference>